<evidence type="ECO:0000256" key="2">
    <source>
        <dbReference type="ARBA" id="ARBA00022737"/>
    </source>
</evidence>
<reference evidence="3 4" key="1">
    <citation type="submission" date="2024-05" db="EMBL/GenBank/DDBJ databases">
        <authorList>
            <person name="Wallberg A."/>
        </authorList>
    </citation>
    <scope>NUCLEOTIDE SEQUENCE [LARGE SCALE GENOMIC DNA]</scope>
</reference>
<comment type="caution">
    <text evidence="3">The sequence shown here is derived from an EMBL/GenBank/DDBJ whole genome shotgun (WGS) entry which is preliminary data.</text>
</comment>
<dbReference type="PANTHER" id="PTHR24366">
    <property type="entry name" value="IG(IMMUNOGLOBULIN) AND LRR(LEUCINE RICH REPEAT) DOMAINS"/>
    <property type="match status" value="1"/>
</dbReference>
<proteinExistence type="predicted"/>
<dbReference type="Proteomes" id="UP001497623">
    <property type="component" value="Unassembled WGS sequence"/>
</dbReference>
<dbReference type="AlphaFoldDB" id="A0AAV2R451"/>
<evidence type="ECO:0000256" key="1">
    <source>
        <dbReference type="ARBA" id="ARBA00022614"/>
    </source>
</evidence>
<protein>
    <recommendedName>
        <fullName evidence="5">Oplophorus-luciferin 2-monooxygenase non-catalytic subunit</fullName>
    </recommendedName>
</protein>
<name>A0AAV2R451_MEGNR</name>
<keyword evidence="4" id="KW-1185">Reference proteome</keyword>
<evidence type="ECO:0000313" key="3">
    <source>
        <dbReference type="EMBL" id="CAL4110065.1"/>
    </source>
</evidence>
<feature type="non-terminal residue" evidence="3">
    <location>
        <position position="1"/>
    </location>
</feature>
<dbReference type="InterPro" id="IPR003591">
    <property type="entry name" value="Leu-rich_rpt_typical-subtyp"/>
</dbReference>
<evidence type="ECO:0000313" key="4">
    <source>
        <dbReference type="Proteomes" id="UP001497623"/>
    </source>
</evidence>
<dbReference type="PANTHER" id="PTHR24366:SF96">
    <property type="entry name" value="LEUCINE RICH REPEAT CONTAINING 53"/>
    <property type="match status" value="1"/>
</dbReference>
<dbReference type="Pfam" id="PF13855">
    <property type="entry name" value="LRR_8"/>
    <property type="match status" value="1"/>
</dbReference>
<dbReference type="PROSITE" id="PS51450">
    <property type="entry name" value="LRR"/>
    <property type="match status" value="1"/>
</dbReference>
<keyword evidence="1" id="KW-0433">Leucine-rich repeat</keyword>
<keyword evidence="2" id="KW-0677">Repeat</keyword>
<dbReference type="Gene3D" id="3.80.10.10">
    <property type="entry name" value="Ribonuclease Inhibitor"/>
    <property type="match status" value="2"/>
</dbReference>
<dbReference type="EMBL" id="CAXKWB010014219">
    <property type="protein sequence ID" value="CAL4110065.1"/>
    <property type="molecule type" value="Genomic_DNA"/>
</dbReference>
<dbReference type="SMART" id="SM00369">
    <property type="entry name" value="LRR_TYP"/>
    <property type="match status" value="3"/>
</dbReference>
<dbReference type="InterPro" id="IPR032675">
    <property type="entry name" value="LRR_dom_sf"/>
</dbReference>
<organism evidence="3 4">
    <name type="scientific">Meganyctiphanes norvegica</name>
    <name type="common">Northern krill</name>
    <name type="synonym">Thysanopoda norvegica</name>
    <dbReference type="NCBI Taxonomy" id="48144"/>
    <lineage>
        <taxon>Eukaryota</taxon>
        <taxon>Metazoa</taxon>
        <taxon>Ecdysozoa</taxon>
        <taxon>Arthropoda</taxon>
        <taxon>Crustacea</taxon>
        <taxon>Multicrustacea</taxon>
        <taxon>Malacostraca</taxon>
        <taxon>Eumalacostraca</taxon>
        <taxon>Eucarida</taxon>
        <taxon>Euphausiacea</taxon>
        <taxon>Euphausiidae</taxon>
        <taxon>Meganyctiphanes</taxon>
    </lineage>
</organism>
<accession>A0AAV2R451</accession>
<dbReference type="SUPFAM" id="SSF52058">
    <property type="entry name" value="L domain-like"/>
    <property type="match status" value="1"/>
</dbReference>
<evidence type="ECO:0008006" key="5">
    <source>
        <dbReference type="Google" id="ProtNLM"/>
    </source>
</evidence>
<dbReference type="InterPro" id="IPR001611">
    <property type="entry name" value="Leu-rich_rpt"/>
</dbReference>
<gene>
    <name evidence="3" type="ORF">MNOR_LOCUS19275</name>
</gene>
<sequence length="350" mass="39581">SICTAKIIVLTMSPTWYNVLAYLTICASSESVPTRELQCPPADDIAPCRCSVEEYNYIDCSDVADVHELARVFEADFPSNPFPQLILSNNHNIKHLPNGIFGDMAFEEIDIVSCGLQTVAKEVFISSATTLKKLILKNNKLDNTFDFDVLPEFSVLDYLDMHNNNITDFPVLDIPSLTYLDMWMNPITSLPDDVFGKMPNLTYVDLDMMGLEQLPINLFPIQSQLTKVLLSYNELTYLKEGTFAFQGDSIQEIWLMQNKITTVEAGAFSGLENVMIELWKNELETLEEAVWRDLLDHNVTIKVELNPLVCGCDVGWIVLNSEYHDQIGESTCNNGEYLVDLDPAWFTENC</sequence>